<dbReference type="RefSeq" id="WP_111326002.1">
    <property type="nucleotide sequence ID" value="NZ_BIFX01000001.1"/>
</dbReference>
<keyword evidence="1" id="KW-0812">Transmembrane</keyword>
<dbReference type="InterPro" id="IPR018650">
    <property type="entry name" value="STSV1_Orf64"/>
</dbReference>
<evidence type="ECO:0000313" key="2">
    <source>
        <dbReference type="EMBL" id="PZW21003.1"/>
    </source>
</evidence>
<evidence type="ECO:0000313" key="3">
    <source>
        <dbReference type="Proteomes" id="UP000248806"/>
    </source>
</evidence>
<reference evidence="2 3" key="1">
    <citation type="submission" date="2018-06" db="EMBL/GenBank/DDBJ databases">
        <title>Genomic Encyclopedia of Archaeal and Bacterial Type Strains, Phase II (KMG-II): from individual species to whole genera.</title>
        <authorList>
            <person name="Goeker M."/>
        </authorList>
    </citation>
    <scope>NUCLEOTIDE SEQUENCE [LARGE SCALE GENOMIC DNA]</scope>
    <source>
        <strain evidence="2 3">ATCC BAA-1881</strain>
    </source>
</reference>
<keyword evidence="3" id="KW-1185">Reference proteome</keyword>
<keyword evidence="1" id="KW-0472">Membrane</keyword>
<feature type="transmembrane region" description="Helical" evidence="1">
    <location>
        <begin position="243"/>
        <end position="263"/>
    </location>
</feature>
<dbReference type="Proteomes" id="UP000248806">
    <property type="component" value="Unassembled WGS sequence"/>
</dbReference>
<dbReference type="Pfam" id="PF09852">
    <property type="entry name" value="DUF2079"/>
    <property type="match status" value="1"/>
</dbReference>
<accession>A0A326TX31</accession>
<comment type="caution">
    <text evidence="2">The sequence shown here is derived from an EMBL/GenBank/DDBJ whole genome shotgun (WGS) entry which is preliminary data.</text>
</comment>
<feature type="transmembrane region" description="Helical" evidence="1">
    <location>
        <begin position="407"/>
        <end position="427"/>
    </location>
</feature>
<dbReference type="AlphaFoldDB" id="A0A326TX31"/>
<feature type="transmembrane region" description="Helical" evidence="1">
    <location>
        <begin position="156"/>
        <end position="172"/>
    </location>
</feature>
<feature type="transmembrane region" description="Helical" evidence="1">
    <location>
        <begin position="31"/>
        <end position="56"/>
    </location>
</feature>
<gene>
    <name evidence="2" type="ORF">EI42_05765</name>
</gene>
<sequence>MKSTIWRKRLSSIRNRLYLYPPPEPFPRTRLYWVALGLVTLAVLLFSGYFIVYMLARHNNLLTNAEDMGIMDQAIWNLVNHGQLHQTICNIVGDTNCYTPDGINRFAIHFEPILYPISLLYFLWPDPRTLIIFQTVVVALGAYPAFWLARLRLRNDIAAVAIAWLYLLYPSLQQAITFDFHAVTLTASLLMFTLYFMYTRRTALMFLFALLSMGCKEEVPLLVALLGLWTAIFQRRWKSGLTMTVIAAAWFVIGFKVIIPAFSPSSKPLLIGRYAWLGNGPVEIVRNIVTQPKWFIQNAFFEHSRLMYLRLLFLSAAFLPLLAPWVLVLAAPALAINLLSSNPSMHSGLFQYNAEIIPVLIFASIEGLVLILWVTRQGLSRYSNWIRSRPQTSGGPRFWSMQTMSRFFSTGILTALLCAMLLSSLRFDLTFHGQLPFSNDFVWPKGNERMALAQKFIQMIPPDVSVSAQTKMVPRLSHRERIYMFPYATEKADYVLLDLRGDQYPFLTRGEFIQAVQKLLVSGEFGIKQSENGFLLLQRGLPAPEVMGPPKETGLANDPTARLPLLPENVCSDLYTNPQDVPNPMNVTFSGLGGSITLTGYSLSLQDKSKRPQPGHYNPVDTYVSLTTYWRVDQPITKPLAAAYTIKAADGKEYIAGIDGGIMYLCQQRGKNEHIVVWHTDTFRLQDGPQIPNGLAQLSVSLLPLDQSSSKIKDVPTRLLVNAGKTPNAVVVKQETREVQLMTLDFRR</sequence>
<feature type="transmembrane region" description="Helical" evidence="1">
    <location>
        <begin position="130"/>
        <end position="149"/>
    </location>
</feature>
<keyword evidence="1" id="KW-1133">Transmembrane helix</keyword>
<feature type="transmembrane region" description="Helical" evidence="1">
    <location>
        <begin position="356"/>
        <end position="375"/>
    </location>
</feature>
<protein>
    <submittedName>
        <fullName evidence="2">Putative membrane protein DUF2079</fullName>
    </submittedName>
</protein>
<evidence type="ECO:0000256" key="1">
    <source>
        <dbReference type="SAM" id="Phobius"/>
    </source>
</evidence>
<proteinExistence type="predicted"/>
<dbReference type="EMBL" id="QKUF01000038">
    <property type="protein sequence ID" value="PZW21003.1"/>
    <property type="molecule type" value="Genomic_DNA"/>
</dbReference>
<dbReference type="OrthoDB" id="5240834at2"/>
<organism evidence="2 3">
    <name type="scientific">Thermosporothrix hazakensis</name>
    <dbReference type="NCBI Taxonomy" id="644383"/>
    <lineage>
        <taxon>Bacteria</taxon>
        <taxon>Bacillati</taxon>
        <taxon>Chloroflexota</taxon>
        <taxon>Ktedonobacteria</taxon>
        <taxon>Ktedonobacterales</taxon>
        <taxon>Thermosporotrichaceae</taxon>
        <taxon>Thermosporothrix</taxon>
    </lineage>
</organism>
<feature type="transmembrane region" description="Helical" evidence="1">
    <location>
        <begin position="178"/>
        <end position="198"/>
    </location>
</feature>
<name>A0A326TX31_THEHA</name>
<feature type="transmembrane region" description="Helical" evidence="1">
    <location>
        <begin position="311"/>
        <end position="336"/>
    </location>
</feature>